<dbReference type="AlphaFoldDB" id="A0AAD9I2S5"/>
<feature type="region of interest" description="Disordered" evidence="1">
    <location>
        <begin position="40"/>
        <end position="71"/>
    </location>
</feature>
<gene>
    <name evidence="2" type="ORF">P8C59_004128</name>
</gene>
<protein>
    <submittedName>
        <fullName evidence="2">Uncharacterized protein</fullName>
    </submittedName>
</protein>
<comment type="caution">
    <text evidence="2">The sequence shown here is derived from an EMBL/GenBank/DDBJ whole genome shotgun (WGS) entry which is preliminary data.</text>
</comment>
<keyword evidence="3" id="KW-1185">Reference proteome</keyword>
<reference evidence="2" key="1">
    <citation type="journal article" date="2023" name="Mol. Plant Microbe Interact.">
        <title>Elucidating the Obligate Nature and Biological Capacity of an Invasive Fungal Corn Pathogen.</title>
        <authorList>
            <person name="MacCready J.S."/>
            <person name="Roggenkamp E.M."/>
            <person name="Gdanetz K."/>
            <person name="Chilvers M.I."/>
        </authorList>
    </citation>
    <scope>NUCLEOTIDE SEQUENCE</scope>
    <source>
        <strain evidence="2">PM02</strain>
    </source>
</reference>
<feature type="compositionally biased region" description="Low complexity" evidence="1">
    <location>
        <begin position="42"/>
        <end position="51"/>
    </location>
</feature>
<sequence length="71" mass="7904">MSGRTHHAPTTDEDLSVVDMGPGRTYAEAPAWTTIEEEVQRLESYSSSMSPRSEDSRPRAPATGRRKPKLM</sequence>
<name>A0AAD9I2S5_9PEZI</name>
<evidence type="ECO:0000256" key="1">
    <source>
        <dbReference type="SAM" id="MobiDB-lite"/>
    </source>
</evidence>
<proteinExistence type="predicted"/>
<evidence type="ECO:0000313" key="2">
    <source>
        <dbReference type="EMBL" id="KAK2069564.1"/>
    </source>
</evidence>
<accession>A0AAD9I2S5</accession>
<feature type="region of interest" description="Disordered" evidence="1">
    <location>
        <begin position="1"/>
        <end position="23"/>
    </location>
</feature>
<dbReference type="EMBL" id="JAQQPM010000003">
    <property type="protein sequence ID" value="KAK2069564.1"/>
    <property type="molecule type" value="Genomic_DNA"/>
</dbReference>
<dbReference type="Proteomes" id="UP001217918">
    <property type="component" value="Unassembled WGS sequence"/>
</dbReference>
<organism evidence="2 3">
    <name type="scientific">Phyllachora maydis</name>
    <dbReference type="NCBI Taxonomy" id="1825666"/>
    <lineage>
        <taxon>Eukaryota</taxon>
        <taxon>Fungi</taxon>
        <taxon>Dikarya</taxon>
        <taxon>Ascomycota</taxon>
        <taxon>Pezizomycotina</taxon>
        <taxon>Sordariomycetes</taxon>
        <taxon>Sordariomycetidae</taxon>
        <taxon>Phyllachorales</taxon>
        <taxon>Phyllachoraceae</taxon>
        <taxon>Phyllachora</taxon>
    </lineage>
</organism>
<evidence type="ECO:0000313" key="3">
    <source>
        <dbReference type="Proteomes" id="UP001217918"/>
    </source>
</evidence>